<sequence>METNINNSLLIPPIIRINNNVFSMFTNIENNFTNATMTGGNNTGEINNGVSEEFKNNLEEIVADEEFISKEKQCSICLDEFKLGDKYIRLPCQTENEDEKHIFHSGNDTCSGIKPWLERNNTCPMCRTEFPKDENHINPLIETITITVPPINNITNMTNMNIFNDINEGNDADEGIDIENIPNPNDLENRISDIITNYINEIETSNEQRDIQIAIEQSLQINND</sequence>
<dbReference type="GO" id="GO:0005634">
    <property type="term" value="C:nucleus"/>
    <property type="evidence" value="ECO:0007669"/>
    <property type="project" value="TreeGrafter"/>
</dbReference>
<dbReference type="PANTHER" id="PTHR45931">
    <property type="entry name" value="SI:CH211-59O9.10"/>
    <property type="match status" value="1"/>
</dbReference>
<dbReference type="Gene3D" id="3.30.40.10">
    <property type="entry name" value="Zinc/RING finger domain, C3HC4 (zinc finger)"/>
    <property type="match status" value="1"/>
</dbReference>
<dbReference type="InterPro" id="IPR013083">
    <property type="entry name" value="Znf_RING/FYVE/PHD"/>
</dbReference>
<protein>
    <recommendedName>
        <fullName evidence="4">RING-type domain-containing protein</fullName>
    </recommendedName>
</protein>
<dbReference type="SUPFAM" id="SSF57850">
    <property type="entry name" value="RING/U-box"/>
    <property type="match status" value="1"/>
</dbReference>
<accession>A0A6C0FF91</accession>
<dbReference type="AlphaFoldDB" id="A0A6C0FF91"/>
<dbReference type="GO" id="GO:0061630">
    <property type="term" value="F:ubiquitin protein ligase activity"/>
    <property type="evidence" value="ECO:0007669"/>
    <property type="project" value="TreeGrafter"/>
</dbReference>
<evidence type="ECO:0000256" key="3">
    <source>
        <dbReference type="ARBA" id="ARBA00022833"/>
    </source>
</evidence>
<name>A0A6C0FF91_9ZZZZ</name>
<dbReference type="GO" id="GO:0006511">
    <property type="term" value="P:ubiquitin-dependent protein catabolic process"/>
    <property type="evidence" value="ECO:0007669"/>
    <property type="project" value="TreeGrafter"/>
</dbReference>
<dbReference type="InterPro" id="IPR001841">
    <property type="entry name" value="Znf_RING"/>
</dbReference>
<dbReference type="GO" id="GO:0008270">
    <property type="term" value="F:zinc ion binding"/>
    <property type="evidence" value="ECO:0007669"/>
    <property type="project" value="UniProtKB-KW"/>
</dbReference>
<proteinExistence type="predicted"/>
<keyword evidence="1" id="KW-0479">Metal-binding</keyword>
<keyword evidence="2" id="KW-0863">Zinc-finger</keyword>
<evidence type="ECO:0000256" key="1">
    <source>
        <dbReference type="ARBA" id="ARBA00022723"/>
    </source>
</evidence>
<dbReference type="PANTHER" id="PTHR45931:SF3">
    <property type="entry name" value="RING ZINC FINGER-CONTAINING PROTEIN"/>
    <property type="match status" value="1"/>
</dbReference>
<dbReference type="InterPro" id="IPR051834">
    <property type="entry name" value="RING_finger_E3_ligase"/>
</dbReference>
<reference evidence="5" key="1">
    <citation type="journal article" date="2020" name="Nature">
        <title>Giant virus diversity and host interactions through global metagenomics.</title>
        <authorList>
            <person name="Schulz F."/>
            <person name="Roux S."/>
            <person name="Paez-Espino D."/>
            <person name="Jungbluth S."/>
            <person name="Walsh D.A."/>
            <person name="Denef V.J."/>
            <person name="McMahon K.D."/>
            <person name="Konstantinidis K.T."/>
            <person name="Eloe-Fadrosh E.A."/>
            <person name="Kyrpides N.C."/>
            <person name="Woyke T."/>
        </authorList>
    </citation>
    <scope>NUCLEOTIDE SEQUENCE</scope>
    <source>
        <strain evidence="5">GVMAG-S-ERX556126-94</strain>
    </source>
</reference>
<organism evidence="5">
    <name type="scientific">viral metagenome</name>
    <dbReference type="NCBI Taxonomy" id="1070528"/>
    <lineage>
        <taxon>unclassified sequences</taxon>
        <taxon>metagenomes</taxon>
        <taxon>organismal metagenomes</taxon>
    </lineage>
</organism>
<dbReference type="EMBL" id="MN738839">
    <property type="protein sequence ID" value="QHT39213.1"/>
    <property type="molecule type" value="Genomic_DNA"/>
</dbReference>
<dbReference type="Pfam" id="PF13639">
    <property type="entry name" value="zf-RING_2"/>
    <property type="match status" value="1"/>
</dbReference>
<evidence type="ECO:0000256" key="2">
    <source>
        <dbReference type="ARBA" id="ARBA00022771"/>
    </source>
</evidence>
<evidence type="ECO:0000313" key="5">
    <source>
        <dbReference type="EMBL" id="QHT39213.1"/>
    </source>
</evidence>
<keyword evidence="3" id="KW-0862">Zinc</keyword>
<feature type="domain" description="RING-type" evidence="4">
    <location>
        <begin position="73"/>
        <end position="127"/>
    </location>
</feature>
<evidence type="ECO:0000259" key="4">
    <source>
        <dbReference type="Pfam" id="PF13639"/>
    </source>
</evidence>